<comment type="caution">
    <text evidence="2">The sequence shown here is derived from an EMBL/GenBank/DDBJ whole genome shotgun (WGS) entry which is preliminary data.</text>
</comment>
<dbReference type="Gene3D" id="3.10.180.10">
    <property type="entry name" value="2,3-Dihydroxybiphenyl 1,2-Dioxygenase, domain 1"/>
    <property type="match status" value="1"/>
</dbReference>
<organism evidence="2 3">
    <name type="scientific">Candidatus Coatesbacteria bacterium RBG_13_66_14</name>
    <dbReference type="NCBI Taxonomy" id="1817816"/>
    <lineage>
        <taxon>Bacteria</taxon>
        <taxon>Candidatus Coatesiibacteriota</taxon>
    </lineage>
</organism>
<dbReference type="CDD" id="cd07247">
    <property type="entry name" value="SgaA_N_like"/>
    <property type="match status" value="1"/>
</dbReference>
<gene>
    <name evidence="2" type="ORF">A2Y64_07495</name>
</gene>
<proteinExistence type="predicted"/>
<feature type="domain" description="VOC" evidence="1">
    <location>
        <begin position="1"/>
        <end position="111"/>
    </location>
</feature>
<evidence type="ECO:0000313" key="3">
    <source>
        <dbReference type="Proteomes" id="UP000177187"/>
    </source>
</evidence>
<accession>A0A1F5EYS7</accession>
<dbReference type="EMBL" id="MFAF01000126">
    <property type="protein sequence ID" value="OGD72304.1"/>
    <property type="molecule type" value="Genomic_DNA"/>
</dbReference>
<dbReference type="InterPro" id="IPR052164">
    <property type="entry name" value="Anthracycline_SecMetBiosynth"/>
</dbReference>
<dbReference type="InterPro" id="IPR029068">
    <property type="entry name" value="Glyas_Bleomycin-R_OHBP_Dase"/>
</dbReference>
<dbReference type="Pfam" id="PF18029">
    <property type="entry name" value="Glyoxalase_6"/>
    <property type="match status" value="1"/>
</dbReference>
<dbReference type="SUPFAM" id="SSF54593">
    <property type="entry name" value="Glyoxalase/Bleomycin resistance protein/Dihydroxybiphenyl dioxygenase"/>
    <property type="match status" value="1"/>
</dbReference>
<evidence type="ECO:0000259" key="1">
    <source>
        <dbReference type="PROSITE" id="PS51819"/>
    </source>
</evidence>
<dbReference type="Proteomes" id="UP000177187">
    <property type="component" value="Unassembled WGS sequence"/>
</dbReference>
<dbReference type="PROSITE" id="PS51819">
    <property type="entry name" value="VOC"/>
    <property type="match status" value="1"/>
</dbReference>
<dbReference type="InterPro" id="IPR041581">
    <property type="entry name" value="Glyoxalase_6"/>
</dbReference>
<sequence>MCHVEFDSTDLERTRRFLGGLFGDWQFQGWGDKYLLFSTPGGPGGGINRVDKLQGGSGTLVHVEVDEIEPYLARVEGLGGRIHTPKTEIPEIGWFAIVKDPDGNLLGLYQDKPKG</sequence>
<dbReference type="InterPro" id="IPR037523">
    <property type="entry name" value="VOC_core"/>
</dbReference>
<evidence type="ECO:0000313" key="2">
    <source>
        <dbReference type="EMBL" id="OGD72304.1"/>
    </source>
</evidence>
<reference evidence="2 3" key="1">
    <citation type="journal article" date="2016" name="Nat. Commun.">
        <title>Thousands of microbial genomes shed light on interconnected biogeochemical processes in an aquifer system.</title>
        <authorList>
            <person name="Anantharaman K."/>
            <person name="Brown C.T."/>
            <person name="Hug L.A."/>
            <person name="Sharon I."/>
            <person name="Castelle C.J."/>
            <person name="Probst A.J."/>
            <person name="Thomas B.C."/>
            <person name="Singh A."/>
            <person name="Wilkins M.J."/>
            <person name="Karaoz U."/>
            <person name="Brodie E.L."/>
            <person name="Williams K.H."/>
            <person name="Hubbard S.S."/>
            <person name="Banfield J.F."/>
        </authorList>
    </citation>
    <scope>NUCLEOTIDE SEQUENCE [LARGE SCALE GENOMIC DNA]</scope>
</reference>
<dbReference type="AlphaFoldDB" id="A0A1F5EYS7"/>
<dbReference type="PANTHER" id="PTHR33993">
    <property type="entry name" value="GLYOXALASE-RELATED"/>
    <property type="match status" value="1"/>
</dbReference>
<dbReference type="STRING" id="1817816.A2Y64_07495"/>
<protein>
    <recommendedName>
        <fullName evidence="1">VOC domain-containing protein</fullName>
    </recommendedName>
</protein>
<name>A0A1F5EYS7_9BACT</name>